<name>A0A918K778_9GAMM</name>
<dbReference type="RefSeq" id="WP_189608314.1">
    <property type="nucleotide sequence ID" value="NZ_BMXR01000004.1"/>
</dbReference>
<dbReference type="PRINTS" id="PR00455">
    <property type="entry name" value="HTHTETR"/>
</dbReference>
<dbReference type="InterPro" id="IPR050624">
    <property type="entry name" value="HTH-type_Tx_Regulator"/>
</dbReference>
<protein>
    <recommendedName>
        <fullName evidence="3">HTH tetR-type domain-containing protein</fullName>
    </recommendedName>
</protein>
<evidence type="ECO:0000313" key="5">
    <source>
        <dbReference type="Proteomes" id="UP000626148"/>
    </source>
</evidence>
<dbReference type="Proteomes" id="UP000626148">
    <property type="component" value="Unassembled WGS sequence"/>
</dbReference>
<reference evidence="4" key="2">
    <citation type="submission" date="2020-09" db="EMBL/GenBank/DDBJ databases">
        <authorList>
            <person name="Sun Q."/>
            <person name="Kim S."/>
        </authorList>
    </citation>
    <scope>NUCLEOTIDE SEQUENCE</scope>
    <source>
        <strain evidence="4">KCTC 22169</strain>
    </source>
</reference>
<dbReference type="AlphaFoldDB" id="A0A918K778"/>
<dbReference type="Gene3D" id="1.10.357.10">
    <property type="entry name" value="Tetracycline Repressor, domain 2"/>
    <property type="match status" value="1"/>
</dbReference>
<comment type="caution">
    <text evidence="4">The sequence shown here is derived from an EMBL/GenBank/DDBJ whole genome shotgun (WGS) entry which is preliminary data.</text>
</comment>
<organism evidence="4 5">
    <name type="scientific">Saccharospirillum salsuginis</name>
    <dbReference type="NCBI Taxonomy" id="418750"/>
    <lineage>
        <taxon>Bacteria</taxon>
        <taxon>Pseudomonadati</taxon>
        <taxon>Pseudomonadota</taxon>
        <taxon>Gammaproteobacteria</taxon>
        <taxon>Oceanospirillales</taxon>
        <taxon>Saccharospirillaceae</taxon>
        <taxon>Saccharospirillum</taxon>
    </lineage>
</organism>
<dbReference type="InterPro" id="IPR009057">
    <property type="entry name" value="Homeodomain-like_sf"/>
</dbReference>
<dbReference type="SUPFAM" id="SSF46689">
    <property type="entry name" value="Homeodomain-like"/>
    <property type="match status" value="1"/>
</dbReference>
<evidence type="ECO:0000313" key="4">
    <source>
        <dbReference type="EMBL" id="GGX51933.1"/>
    </source>
</evidence>
<evidence type="ECO:0000259" key="3">
    <source>
        <dbReference type="PROSITE" id="PS50977"/>
    </source>
</evidence>
<accession>A0A918K778</accession>
<dbReference type="PANTHER" id="PTHR43479">
    <property type="entry name" value="ACREF/ENVCD OPERON REPRESSOR-RELATED"/>
    <property type="match status" value="1"/>
</dbReference>
<dbReference type="PROSITE" id="PS50977">
    <property type="entry name" value="HTH_TETR_2"/>
    <property type="match status" value="1"/>
</dbReference>
<keyword evidence="1 2" id="KW-0238">DNA-binding</keyword>
<sequence>MLHPVLQVKDQHPTETAILNSALNLFMLSGEDQVSVTRLIQTAGISRSVFYHYFSGKEDIYAALLLADEIGVGPILRKHLEAGSLSGLMKEYVKYRLQSVEKHRFFVRVEEKLLRADCQLERFVQWQRLRRNHIELFSECARKHHGVDKGSYEDNLRFYYGLVWALTSGVASLSGNDLYHEMIPDKRGFVRFLAEAVAEVGEASE</sequence>
<proteinExistence type="predicted"/>
<feature type="domain" description="HTH tetR-type" evidence="3">
    <location>
        <begin position="12"/>
        <end position="72"/>
    </location>
</feature>
<dbReference type="Pfam" id="PF00440">
    <property type="entry name" value="TetR_N"/>
    <property type="match status" value="1"/>
</dbReference>
<reference evidence="4" key="1">
    <citation type="journal article" date="2014" name="Int. J. Syst. Evol. Microbiol.">
        <title>Complete genome sequence of Corynebacterium casei LMG S-19264T (=DSM 44701T), isolated from a smear-ripened cheese.</title>
        <authorList>
            <consortium name="US DOE Joint Genome Institute (JGI-PGF)"/>
            <person name="Walter F."/>
            <person name="Albersmeier A."/>
            <person name="Kalinowski J."/>
            <person name="Ruckert C."/>
        </authorList>
    </citation>
    <scope>NUCLEOTIDE SEQUENCE</scope>
    <source>
        <strain evidence="4">KCTC 22169</strain>
    </source>
</reference>
<evidence type="ECO:0000256" key="1">
    <source>
        <dbReference type="ARBA" id="ARBA00023125"/>
    </source>
</evidence>
<dbReference type="PANTHER" id="PTHR43479:SF11">
    <property type="entry name" value="ACREF_ENVCD OPERON REPRESSOR-RELATED"/>
    <property type="match status" value="1"/>
</dbReference>
<dbReference type="EMBL" id="BMXR01000004">
    <property type="protein sequence ID" value="GGX51933.1"/>
    <property type="molecule type" value="Genomic_DNA"/>
</dbReference>
<gene>
    <name evidence="4" type="ORF">GCM10007392_19060</name>
</gene>
<dbReference type="GO" id="GO:0003677">
    <property type="term" value="F:DNA binding"/>
    <property type="evidence" value="ECO:0007669"/>
    <property type="project" value="UniProtKB-UniRule"/>
</dbReference>
<feature type="DNA-binding region" description="H-T-H motif" evidence="2">
    <location>
        <begin position="35"/>
        <end position="54"/>
    </location>
</feature>
<dbReference type="InterPro" id="IPR001647">
    <property type="entry name" value="HTH_TetR"/>
</dbReference>
<keyword evidence="5" id="KW-1185">Reference proteome</keyword>
<evidence type="ECO:0000256" key="2">
    <source>
        <dbReference type="PROSITE-ProRule" id="PRU00335"/>
    </source>
</evidence>